<feature type="domain" description="DUF6533" evidence="2">
    <location>
        <begin position="23"/>
        <end position="65"/>
    </location>
</feature>
<dbReference type="InterPro" id="IPR045340">
    <property type="entry name" value="DUF6533"/>
</dbReference>
<feature type="transmembrane region" description="Helical" evidence="1">
    <location>
        <begin position="118"/>
        <end position="146"/>
    </location>
</feature>
<dbReference type="AlphaFoldDB" id="A0A0C3P0R6"/>
<keyword evidence="1" id="KW-0812">Transmembrane</keyword>
<name>A0A0C3P0R6_PHLG1</name>
<dbReference type="Proteomes" id="UP000053257">
    <property type="component" value="Unassembled WGS sequence"/>
</dbReference>
<gene>
    <name evidence="3" type="ORF">PHLGIDRAFT_114730</name>
</gene>
<evidence type="ECO:0000256" key="1">
    <source>
        <dbReference type="SAM" id="Phobius"/>
    </source>
</evidence>
<evidence type="ECO:0000313" key="3">
    <source>
        <dbReference type="EMBL" id="KIP11334.1"/>
    </source>
</evidence>
<protein>
    <recommendedName>
        <fullName evidence="2">DUF6533 domain-containing protein</fullName>
    </recommendedName>
</protein>
<dbReference type="Pfam" id="PF20151">
    <property type="entry name" value="DUF6533"/>
    <property type="match status" value="1"/>
</dbReference>
<accession>A0A0C3P0R6</accession>
<evidence type="ECO:0000313" key="4">
    <source>
        <dbReference type="Proteomes" id="UP000053257"/>
    </source>
</evidence>
<keyword evidence="1" id="KW-1133">Transmembrane helix</keyword>
<evidence type="ECO:0000259" key="2">
    <source>
        <dbReference type="Pfam" id="PF20151"/>
    </source>
</evidence>
<organism evidence="3 4">
    <name type="scientific">Phlebiopsis gigantea (strain 11061_1 CR5-6)</name>
    <name type="common">White-rot fungus</name>
    <name type="synonym">Peniophora gigantea</name>
    <dbReference type="NCBI Taxonomy" id="745531"/>
    <lineage>
        <taxon>Eukaryota</taxon>
        <taxon>Fungi</taxon>
        <taxon>Dikarya</taxon>
        <taxon>Basidiomycota</taxon>
        <taxon>Agaricomycotina</taxon>
        <taxon>Agaricomycetes</taxon>
        <taxon>Polyporales</taxon>
        <taxon>Phanerochaetaceae</taxon>
        <taxon>Phlebiopsis</taxon>
    </lineage>
</organism>
<keyword evidence="4" id="KW-1185">Reference proteome</keyword>
<dbReference type="EMBL" id="KN840447">
    <property type="protein sequence ID" value="KIP11334.1"/>
    <property type="molecule type" value="Genomic_DNA"/>
</dbReference>
<dbReference type="OrthoDB" id="2804045at2759"/>
<feature type="transmembrane region" description="Helical" evidence="1">
    <location>
        <begin position="58"/>
        <end position="80"/>
    </location>
</feature>
<proteinExistence type="predicted"/>
<dbReference type="HOGENOM" id="CLU_1555817_0_0_1"/>
<feature type="transmembrane region" description="Helical" evidence="1">
    <location>
        <begin position="92"/>
        <end position="111"/>
    </location>
</feature>
<keyword evidence="1" id="KW-0472">Membrane</keyword>
<reference evidence="3 4" key="1">
    <citation type="journal article" date="2014" name="PLoS Genet.">
        <title>Analysis of the Phlebiopsis gigantea genome, transcriptome and secretome provides insight into its pioneer colonization strategies of wood.</title>
        <authorList>
            <person name="Hori C."/>
            <person name="Ishida T."/>
            <person name="Igarashi K."/>
            <person name="Samejima M."/>
            <person name="Suzuki H."/>
            <person name="Master E."/>
            <person name="Ferreira P."/>
            <person name="Ruiz-Duenas F.J."/>
            <person name="Held B."/>
            <person name="Canessa P."/>
            <person name="Larrondo L.F."/>
            <person name="Schmoll M."/>
            <person name="Druzhinina I.S."/>
            <person name="Kubicek C.P."/>
            <person name="Gaskell J.A."/>
            <person name="Kersten P."/>
            <person name="St John F."/>
            <person name="Glasner J."/>
            <person name="Sabat G."/>
            <person name="Splinter BonDurant S."/>
            <person name="Syed K."/>
            <person name="Yadav J."/>
            <person name="Mgbeahuruike A.C."/>
            <person name="Kovalchuk A."/>
            <person name="Asiegbu F.O."/>
            <person name="Lackner G."/>
            <person name="Hoffmeister D."/>
            <person name="Rencoret J."/>
            <person name="Gutierrez A."/>
            <person name="Sun H."/>
            <person name="Lindquist E."/>
            <person name="Barry K."/>
            <person name="Riley R."/>
            <person name="Grigoriev I.V."/>
            <person name="Henrissat B."/>
            <person name="Kues U."/>
            <person name="Berka R.M."/>
            <person name="Martinez A.T."/>
            <person name="Covert S.F."/>
            <person name="Blanchette R.A."/>
            <person name="Cullen D."/>
        </authorList>
    </citation>
    <scope>NUCLEOTIDE SEQUENCE [LARGE SCALE GENOMIC DNA]</scope>
    <source>
        <strain evidence="3 4">11061_1 CR5-6</strain>
    </source>
</reference>
<sequence length="172" mass="19466">MNSTSDYTTLSTPGIEQIIDWTYVDYACYTLAVYDYLITFEHEVNIVWRRRPCKPSMLLLLARFLLISSSLYGIFVNTISLTSDVLGVTGEAFTLVQILHLAFFSALRVYAVWPSYRALSAIVFALGLVPLVTNIKYGLSVAYWFFFEHSDLNGSICILKYGLAPRLAESYV</sequence>